<dbReference type="InterPro" id="IPR028082">
    <property type="entry name" value="Peripla_BP_I"/>
</dbReference>
<comment type="caution">
    <text evidence="5">The sequence shown here is derived from an EMBL/GenBank/DDBJ whole genome shotgun (WGS) entry which is preliminary data.</text>
</comment>
<dbReference type="CDD" id="cd06270">
    <property type="entry name" value="PBP1_GalS-like"/>
    <property type="match status" value="1"/>
</dbReference>
<dbReference type="Gene3D" id="1.10.260.40">
    <property type="entry name" value="lambda repressor-like DNA-binding domains"/>
    <property type="match status" value="1"/>
</dbReference>
<dbReference type="InterPro" id="IPR046335">
    <property type="entry name" value="LacI/GalR-like_sensor"/>
</dbReference>
<dbReference type="RefSeq" id="WP_107271514.1">
    <property type="nucleotide sequence ID" value="NZ_PYMA01000001.1"/>
</dbReference>
<keyword evidence="6" id="KW-1185">Reference proteome</keyword>
<dbReference type="PANTHER" id="PTHR30146:SF98">
    <property type="entry name" value="HTH-TYPE TRANSCRIPTIONAL REGULATOR GALR"/>
    <property type="match status" value="1"/>
</dbReference>
<dbReference type="Gene3D" id="3.40.50.2300">
    <property type="match status" value="2"/>
</dbReference>
<gene>
    <name evidence="5" type="ORF">C9I98_02250</name>
</gene>
<dbReference type="Pfam" id="PF00356">
    <property type="entry name" value="LacI"/>
    <property type="match status" value="1"/>
</dbReference>
<dbReference type="InterPro" id="IPR000843">
    <property type="entry name" value="HTH_LacI"/>
</dbReference>
<protein>
    <submittedName>
        <fullName evidence="5">DNA-binding transcriptional regulator GalS</fullName>
    </submittedName>
</protein>
<sequence>MANIRDVAKEANVSVATVSRVINRLPHTSKTAIKAVNEAMKKLGYNPTEKSKSSNAHSAHSIGVLVADVSNSFYDLMVKAVDKVAREQKRQILISHGYHNAEYEREAIDLLVKNRCESLVVHAKGLSDEELIKFAEQIPGLVLINRHIPAIADRCISLDNIKGSYQAVSHLIQQGHENIGYLASSHNIDDSVDRKAGFKQALTENGLNYSDSLVVSAEPDEAGGAEAMSNLLAKNLPITAVATYNDFMAAGAISVLRANNIRVPEDVSVIGYDDAGIATYLQPQLTTVRYPIQIMAEQAAMLAIELGSIQTPDESASNIYVPTLVPRDSVIKR</sequence>
<accession>A0A2T3P0T0</accession>
<keyword evidence="3" id="KW-0804">Transcription</keyword>
<dbReference type="AlphaFoldDB" id="A0A2T3P0T0"/>
<dbReference type="InterPro" id="IPR010982">
    <property type="entry name" value="Lambda_DNA-bd_dom_sf"/>
</dbReference>
<evidence type="ECO:0000313" key="5">
    <source>
        <dbReference type="EMBL" id="PSW22107.1"/>
    </source>
</evidence>
<keyword evidence="1" id="KW-0805">Transcription regulation</keyword>
<dbReference type="PANTHER" id="PTHR30146">
    <property type="entry name" value="LACI-RELATED TRANSCRIPTIONAL REPRESSOR"/>
    <property type="match status" value="1"/>
</dbReference>
<dbReference type="Pfam" id="PF13377">
    <property type="entry name" value="Peripla_BP_3"/>
    <property type="match status" value="1"/>
</dbReference>
<evidence type="ECO:0000259" key="4">
    <source>
        <dbReference type="PROSITE" id="PS50932"/>
    </source>
</evidence>
<evidence type="ECO:0000256" key="2">
    <source>
        <dbReference type="ARBA" id="ARBA00023125"/>
    </source>
</evidence>
<evidence type="ECO:0000313" key="6">
    <source>
        <dbReference type="Proteomes" id="UP000241771"/>
    </source>
</evidence>
<dbReference type="GO" id="GO:0000976">
    <property type="term" value="F:transcription cis-regulatory region binding"/>
    <property type="evidence" value="ECO:0007669"/>
    <property type="project" value="TreeGrafter"/>
</dbReference>
<dbReference type="PRINTS" id="PR00036">
    <property type="entry name" value="HTHLACI"/>
</dbReference>
<dbReference type="PROSITE" id="PS50932">
    <property type="entry name" value="HTH_LACI_2"/>
    <property type="match status" value="1"/>
</dbReference>
<proteinExistence type="predicted"/>
<dbReference type="EMBL" id="PYMA01000001">
    <property type="protein sequence ID" value="PSW22107.1"/>
    <property type="molecule type" value="Genomic_DNA"/>
</dbReference>
<dbReference type="SUPFAM" id="SSF47413">
    <property type="entry name" value="lambda repressor-like DNA-binding domains"/>
    <property type="match status" value="1"/>
</dbReference>
<evidence type="ECO:0000256" key="3">
    <source>
        <dbReference type="ARBA" id="ARBA00023163"/>
    </source>
</evidence>
<name>A0A2T3P0T0_9GAMM</name>
<keyword evidence="2 5" id="KW-0238">DNA-binding</keyword>
<feature type="domain" description="HTH lacI-type" evidence="4">
    <location>
        <begin position="2"/>
        <end position="56"/>
    </location>
</feature>
<reference evidence="5 6" key="1">
    <citation type="submission" date="2018-01" db="EMBL/GenBank/DDBJ databases">
        <title>Whole genome sequencing of Histamine producing bacteria.</title>
        <authorList>
            <person name="Butler K."/>
        </authorList>
    </citation>
    <scope>NUCLEOTIDE SEQUENCE [LARGE SCALE GENOMIC DNA]</scope>
    <source>
        <strain evidence="5 6">DSM 100436</strain>
    </source>
</reference>
<dbReference type="CDD" id="cd01392">
    <property type="entry name" value="HTH_LacI"/>
    <property type="match status" value="1"/>
</dbReference>
<organism evidence="5 6">
    <name type="scientific">Photobacterium sanctipauli</name>
    <dbReference type="NCBI Taxonomy" id="1342794"/>
    <lineage>
        <taxon>Bacteria</taxon>
        <taxon>Pseudomonadati</taxon>
        <taxon>Pseudomonadota</taxon>
        <taxon>Gammaproteobacteria</taxon>
        <taxon>Vibrionales</taxon>
        <taxon>Vibrionaceae</taxon>
        <taxon>Photobacterium</taxon>
    </lineage>
</organism>
<dbReference type="Proteomes" id="UP000241771">
    <property type="component" value="Unassembled WGS sequence"/>
</dbReference>
<dbReference type="SMART" id="SM00354">
    <property type="entry name" value="HTH_LACI"/>
    <property type="match status" value="1"/>
</dbReference>
<dbReference type="SUPFAM" id="SSF53822">
    <property type="entry name" value="Periplasmic binding protein-like I"/>
    <property type="match status" value="1"/>
</dbReference>
<dbReference type="GO" id="GO:0003700">
    <property type="term" value="F:DNA-binding transcription factor activity"/>
    <property type="evidence" value="ECO:0007669"/>
    <property type="project" value="TreeGrafter"/>
</dbReference>
<dbReference type="PROSITE" id="PS00356">
    <property type="entry name" value="HTH_LACI_1"/>
    <property type="match status" value="1"/>
</dbReference>
<evidence type="ECO:0000256" key="1">
    <source>
        <dbReference type="ARBA" id="ARBA00023015"/>
    </source>
</evidence>